<keyword evidence="4" id="KW-1185">Reference proteome</keyword>
<keyword evidence="3" id="KW-0378">Hydrolase</keyword>
<feature type="transmembrane region" description="Helical" evidence="1">
    <location>
        <begin position="192"/>
        <end position="212"/>
    </location>
</feature>
<feature type="domain" description="CAAX prenyl protease 2/Lysostaphin resistance protein A-like" evidence="2">
    <location>
        <begin position="159"/>
        <end position="253"/>
    </location>
</feature>
<keyword evidence="1" id="KW-1133">Transmembrane helix</keyword>
<dbReference type="Proteomes" id="UP001055868">
    <property type="component" value="Chromosome"/>
</dbReference>
<accession>A0ABY4NAA0</accession>
<dbReference type="RefSeq" id="WP_249480897.1">
    <property type="nucleotide sequence ID" value="NZ_CP097218.1"/>
</dbReference>
<dbReference type="EMBL" id="CP097218">
    <property type="protein sequence ID" value="UQN31485.1"/>
    <property type="molecule type" value="Genomic_DNA"/>
</dbReference>
<keyword evidence="3" id="KW-0482">Metalloprotease</keyword>
<dbReference type="GO" id="GO:0008237">
    <property type="term" value="F:metallopeptidase activity"/>
    <property type="evidence" value="ECO:0007669"/>
    <property type="project" value="UniProtKB-KW"/>
</dbReference>
<sequence>MTTTPDPSLTNTSSAPSSVDGNRPFGAHLSMRWWVPLVLTIVVVAAIYGLQLLLGGAAAIVEVALLGKDPDGASLTPLSFLATNLATILIAPLALLLLAKAGRVPWRSALSAGRAFRWRRLVMYVGLFAVLMVLANIAVQLINPSPLSFFAVSGTTIALLVVLVLTTPLQAAAEEVAFRGVLTASYASWIRASRPALIVGITGSSVLFAIVHTSLDPWMILNYLGLGASTAVMALLSRGLEASIAFHVMNNVFAYGIGALFADGGGIAQDRSSGAGGPYMLVFLLAEAIAIVTVWQLEKHRTRHQR</sequence>
<dbReference type="InterPro" id="IPR003675">
    <property type="entry name" value="Rce1/LyrA-like_dom"/>
</dbReference>
<feature type="transmembrane region" description="Helical" evidence="1">
    <location>
        <begin position="121"/>
        <end position="142"/>
    </location>
</feature>
<evidence type="ECO:0000256" key="1">
    <source>
        <dbReference type="SAM" id="Phobius"/>
    </source>
</evidence>
<evidence type="ECO:0000313" key="4">
    <source>
        <dbReference type="Proteomes" id="UP001055868"/>
    </source>
</evidence>
<proteinExistence type="predicted"/>
<keyword evidence="1" id="KW-0472">Membrane</keyword>
<keyword evidence="1" id="KW-0812">Transmembrane</keyword>
<feature type="transmembrane region" description="Helical" evidence="1">
    <location>
        <begin position="218"/>
        <end position="236"/>
    </location>
</feature>
<protein>
    <submittedName>
        <fullName evidence="3">CPBP family intramembrane metalloprotease</fullName>
    </submittedName>
</protein>
<feature type="transmembrane region" description="Helical" evidence="1">
    <location>
        <begin position="33"/>
        <end position="60"/>
    </location>
</feature>
<feature type="transmembrane region" description="Helical" evidence="1">
    <location>
        <begin position="279"/>
        <end position="297"/>
    </location>
</feature>
<gene>
    <name evidence="3" type="ORF">M4486_09495</name>
</gene>
<evidence type="ECO:0000259" key="2">
    <source>
        <dbReference type="Pfam" id="PF02517"/>
    </source>
</evidence>
<feature type="transmembrane region" description="Helical" evidence="1">
    <location>
        <begin position="248"/>
        <end position="267"/>
    </location>
</feature>
<organism evidence="3 4">
    <name type="scientific">Brachybacterium kimchii</name>
    <dbReference type="NCBI Taxonomy" id="2942909"/>
    <lineage>
        <taxon>Bacteria</taxon>
        <taxon>Bacillati</taxon>
        <taxon>Actinomycetota</taxon>
        <taxon>Actinomycetes</taxon>
        <taxon>Micrococcales</taxon>
        <taxon>Dermabacteraceae</taxon>
        <taxon>Brachybacterium</taxon>
    </lineage>
</organism>
<evidence type="ECO:0000313" key="3">
    <source>
        <dbReference type="EMBL" id="UQN31485.1"/>
    </source>
</evidence>
<dbReference type="Pfam" id="PF02517">
    <property type="entry name" value="Rce1-like"/>
    <property type="match status" value="1"/>
</dbReference>
<reference evidence="3" key="1">
    <citation type="submission" date="2022-05" db="EMBL/GenBank/DDBJ databases">
        <title>Genomic analysis of Brachybacterium sp. CBA3104.</title>
        <authorList>
            <person name="Roh S.W."/>
            <person name="Kim Y.B."/>
            <person name="Kim Y."/>
        </authorList>
    </citation>
    <scope>NUCLEOTIDE SEQUENCE</scope>
    <source>
        <strain evidence="3">CBA3104</strain>
    </source>
</reference>
<name>A0ABY4NAA0_9MICO</name>
<feature type="transmembrane region" description="Helical" evidence="1">
    <location>
        <begin position="148"/>
        <end position="171"/>
    </location>
</feature>
<keyword evidence="3" id="KW-0645">Protease</keyword>
<feature type="transmembrane region" description="Helical" evidence="1">
    <location>
        <begin position="80"/>
        <end position="100"/>
    </location>
</feature>